<dbReference type="Proteomes" id="UP000199664">
    <property type="component" value="Unassembled WGS sequence"/>
</dbReference>
<evidence type="ECO:0000313" key="3">
    <source>
        <dbReference type="EMBL" id="SEK54905.1"/>
    </source>
</evidence>
<dbReference type="OrthoDB" id="8446621at2"/>
<dbReference type="RefSeq" id="WP_091829916.1">
    <property type="nucleotide sequence ID" value="NZ_FOAN01000001.1"/>
</dbReference>
<feature type="region of interest" description="Disordered" evidence="1">
    <location>
        <begin position="267"/>
        <end position="304"/>
    </location>
</feature>
<gene>
    <name evidence="3" type="ORF">SAMN04515666_101796</name>
</gene>
<proteinExistence type="predicted"/>
<name>A0A1H7I320_9HYPH</name>
<dbReference type="CDD" id="cd22265">
    <property type="entry name" value="UDM1_RNF168"/>
    <property type="match status" value="1"/>
</dbReference>
<feature type="compositionally biased region" description="Basic and acidic residues" evidence="1">
    <location>
        <begin position="267"/>
        <end position="298"/>
    </location>
</feature>
<feature type="transmembrane region" description="Helical" evidence="2">
    <location>
        <begin position="229"/>
        <end position="249"/>
    </location>
</feature>
<reference evidence="4" key="1">
    <citation type="submission" date="2016-10" db="EMBL/GenBank/DDBJ databases">
        <authorList>
            <person name="Varghese N."/>
            <person name="Submissions S."/>
        </authorList>
    </citation>
    <scope>NUCLEOTIDE SEQUENCE [LARGE SCALE GENOMIC DNA]</scope>
    <source>
        <strain evidence="4">LMG 26383,CCUG 61248,R- 45681</strain>
    </source>
</reference>
<keyword evidence="2" id="KW-0472">Membrane</keyword>
<keyword evidence="2" id="KW-0812">Transmembrane</keyword>
<keyword evidence="4" id="KW-1185">Reference proteome</keyword>
<evidence type="ECO:0000313" key="4">
    <source>
        <dbReference type="Proteomes" id="UP000199664"/>
    </source>
</evidence>
<dbReference type="EMBL" id="FOAN01000001">
    <property type="protein sequence ID" value="SEK54905.1"/>
    <property type="molecule type" value="Genomic_DNA"/>
</dbReference>
<protein>
    <submittedName>
        <fullName evidence="3">Uncharacterized protein</fullName>
    </submittedName>
</protein>
<keyword evidence="2" id="KW-1133">Transmembrane helix</keyword>
<feature type="transmembrane region" description="Helical" evidence="2">
    <location>
        <begin position="38"/>
        <end position="56"/>
    </location>
</feature>
<accession>A0A1H7I320</accession>
<evidence type="ECO:0000256" key="2">
    <source>
        <dbReference type="SAM" id="Phobius"/>
    </source>
</evidence>
<sequence length="304" mass="33853">MTTSVARLLPTGLLLIVIGLALLVLADADDKPASRGHFAFIALALALGLGVIVVALRARYRPGKPVFTLSPAGIQHRWVRQVLIPWHEVQAVERADIVTRLFNPVWLFSSGSTLMYRRALHADVTVIVVSRRFYDAMLHVKSFWLRGPGWNGNFIPHGDTVQVALHHELVAADRQQLRQAVTRRWLAFRDRPAGKAIGIVPNGSPRRPAQVMAMGDDPRTLPLFQRLQIAVLLAGIAAAGANLAGLWQLDGQGQARLARAKALEDRRAREVAQKRALEEETRRADEDRKRQEENEAVLRRAFGR</sequence>
<organism evidence="3 4">
    <name type="scientific">Bosea lupini</name>
    <dbReference type="NCBI Taxonomy" id="1036779"/>
    <lineage>
        <taxon>Bacteria</taxon>
        <taxon>Pseudomonadati</taxon>
        <taxon>Pseudomonadota</taxon>
        <taxon>Alphaproteobacteria</taxon>
        <taxon>Hyphomicrobiales</taxon>
        <taxon>Boseaceae</taxon>
        <taxon>Bosea</taxon>
    </lineage>
</organism>
<evidence type="ECO:0000256" key="1">
    <source>
        <dbReference type="SAM" id="MobiDB-lite"/>
    </source>
</evidence>
<dbReference type="AlphaFoldDB" id="A0A1H7I320"/>